<keyword evidence="2" id="KW-0347">Helicase</keyword>
<dbReference type="EMBL" id="NCKW01015553">
    <property type="protein sequence ID" value="POM62512.1"/>
    <property type="molecule type" value="Genomic_DNA"/>
</dbReference>
<accession>A0A2P4XAC7</accession>
<dbReference type="GO" id="GO:0004386">
    <property type="term" value="F:helicase activity"/>
    <property type="evidence" value="ECO:0007669"/>
    <property type="project" value="UniProtKB-KW"/>
</dbReference>
<name>A0A2P4XAC7_9STRA</name>
<sequence>MNSNSFKEFKMLKRTEIAGRAMRDEDVAARRSTRENITEEENNRRREAERFRRRSQKYQKGFAYYEAFDPPTILGSRHYFPRHTDNTLEYERVWQHCGAWKFPDETEGSCCRKGLTLRQSEIQTVKSRIQQSLRAYVNGILTYPLSQRRRKGNPKWCIRFRVQGSVIVWDHCYHHLTADQCLPKYTLMIQIWKHA</sequence>
<evidence type="ECO:0000256" key="1">
    <source>
        <dbReference type="SAM" id="MobiDB-lite"/>
    </source>
</evidence>
<reference evidence="2 3" key="1">
    <citation type="journal article" date="2017" name="Genome Biol. Evol.">
        <title>Phytophthora megakarya and P. palmivora, closely related causal agents of cacao black pod rot, underwent increases in genome sizes and gene numbers by different mechanisms.</title>
        <authorList>
            <person name="Ali S.S."/>
            <person name="Shao J."/>
            <person name="Lary D.J."/>
            <person name="Kronmiller B."/>
            <person name="Shen D."/>
            <person name="Strem M.D."/>
            <person name="Amoako-Attah I."/>
            <person name="Akrofi A.Y."/>
            <person name="Begoude B.A."/>
            <person name="Ten Hoopen G.M."/>
            <person name="Coulibaly K."/>
            <person name="Kebe B.I."/>
            <person name="Melnick R.L."/>
            <person name="Guiltinan M.J."/>
            <person name="Tyler B.M."/>
            <person name="Meinhardt L.W."/>
            <person name="Bailey B.A."/>
        </authorList>
    </citation>
    <scope>NUCLEOTIDE SEQUENCE [LARGE SCALE GENOMIC DNA]</scope>
    <source>
        <strain evidence="3">sbr112.9</strain>
    </source>
</reference>
<keyword evidence="2" id="KW-0067">ATP-binding</keyword>
<feature type="compositionally biased region" description="Basic and acidic residues" evidence="1">
    <location>
        <begin position="23"/>
        <end position="50"/>
    </location>
</feature>
<protein>
    <submittedName>
        <fullName evidence="2">Helitron helicase-like protein</fullName>
    </submittedName>
</protein>
<dbReference type="OrthoDB" id="128910at2759"/>
<keyword evidence="2" id="KW-0378">Hydrolase</keyword>
<evidence type="ECO:0000313" key="2">
    <source>
        <dbReference type="EMBL" id="POM62512.1"/>
    </source>
</evidence>
<comment type="caution">
    <text evidence="2">The sequence shown here is derived from an EMBL/GenBank/DDBJ whole genome shotgun (WGS) entry which is preliminary data.</text>
</comment>
<gene>
    <name evidence="2" type="ORF">PHPALM_28329</name>
</gene>
<dbReference type="Proteomes" id="UP000237271">
    <property type="component" value="Unassembled WGS sequence"/>
</dbReference>
<keyword evidence="2" id="KW-0547">Nucleotide-binding</keyword>
<dbReference type="AlphaFoldDB" id="A0A2P4XAC7"/>
<feature type="region of interest" description="Disordered" evidence="1">
    <location>
        <begin position="23"/>
        <end position="52"/>
    </location>
</feature>
<proteinExistence type="predicted"/>
<evidence type="ECO:0000313" key="3">
    <source>
        <dbReference type="Proteomes" id="UP000237271"/>
    </source>
</evidence>
<organism evidence="2 3">
    <name type="scientific">Phytophthora palmivora</name>
    <dbReference type="NCBI Taxonomy" id="4796"/>
    <lineage>
        <taxon>Eukaryota</taxon>
        <taxon>Sar</taxon>
        <taxon>Stramenopiles</taxon>
        <taxon>Oomycota</taxon>
        <taxon>Peronosporomycetes</taxon>
        <taxon>Peronosporales</taxon>
        <taxon>Peronosporaceae</taxon>
        <taxon>Phytophthora</taxon>
    </lineage>
</organism>
<keyword evidence="3" id="KW-1185">Reference proteome</keyword>